<dbReference type="PANTHER" id="PTHR43553:SF23">
    <property type="entry name" value="ABC TRANSPORTER ATP-BINDING COMPONENT"/>
    <property type="match status" value="1"/>
</dbReference>
<dbReference type="Gene3D" id="3.40.50.300">
    <property type="entry name" value="P-loop containing nucleotide triphosphate hydrolases"/>
    <property type="match status" value="2"/>
</dbReference>
<dbReference type="PROSITE" id="PS00211">
    <property type="entry name" value="ABC_TRANSPORTER_1"/>
    <property type="match status" value="1"/>
</dbReference>
<comment type="caution">
    <text evidence="12">The sequence shown here is derived from an EMBL/GenBank/DDBJ whole genome shotgun (WGS) entry which is preliminary data.</text>
</comment>
<dbReference type="CDD" id="cd03226">
    <property type="entry name" value="ABC_cobalt_CbiO_domain2"/>
    <property type="match status" value="1"/>
</dbReference>
<dbReference type="InterPro" id="IPR027417">
    <property type="entry name" value="P-loop_NTPase"/>
</dbReference>
<evidence type="ECO:0000256" key="4">
    <source>
        <dbReference type="ARBA" id="ARBA00022475"/>
    </source>
</evidence>
<evidence type="ECO:0000256" key="5">
    <source>
        <dbReference type="ARBA" id="ARBA00022737"/>
    </source>
</evidence>
<feature type="domain" description="ABC transporter" evidence="11">
    <location>
        <begin position="2"/>
        <end position="241"/>
    </location>
</feature>
<keyword evidence="3" id="KW-0813">Transport</keyword>
<dbReference type="RefSeq" id="WP_016523226.1">
    <property type="nucleotide sequence ID" value="NZ_KE332517.1"/>
</dbReference>
<dbReference type="InterPro" id="IPR017871">
    <property type="entry name" value="ABC_transporter-like_CS"/>
</dbReference>
<dbReference type="Pfam" id="PF00005">
    <property type="entry name" value="ABC_tran"/>
    <property type="match status" value="2"/>
</dbReference>
<dbReference type="GO" id="GO:0042626">
    <property type="term" value="F:ATPase-coupled transmembrane transporter activity"/>
    <property type="evidence" value="ECO:0007669"/>
    <property type="project" value="TreeGrafter"/>
</dbReference>
<accession>A0AA87NSA4</accession>
<dbReference type="InterPro" id="IPR003439">
    <property type="entry name" value="ABC_transporter-like_ATP-bd"/>
</dbReference>
<dbReference type="PANTHER" id="PTHR43553">
    <property type="entry name" value="HEAVY METAL TRANSPORTER"/>
    <property type="match status" value="1"/>
</dbReference>
<protein>
    <recommendedName>
        <fullName evidence="11">ABC transporter domain-containing protein</fullName>
    </recommendedName>
</protein>
<keyword evidence="7" id="KW-0067">ATP-binding</keyword>
<dbReference type="EMBL" id="ATFE01000008">
    <property type="protein sequence ID" value="EPF29032.1"/>
    <property type="molecule type" value="Genomic_DNA"/>
</dbReference>
<dbReference type="InterPro" id="IPR003593">
    <property type="entry name" value="AAA+_ATPase"/>
</dbReference>
<dbReference type="CDD" id="cd03225">
    <property type="entry name" value="ABC_cobalt_CbiO_domain1"/>
    <property type="match status" value="1"/>
</dbReference>
<evidence type="ECO:0000256" key="3">
    <source>
        <dbReference type="ARBA" id="ARBA00022448"/>
    </source>
</evidence>
<evidence type="ECO:0000313" key="13">
    <source>
        <dbReference type="Proteomes" id="UP000014634"/>
    </source>
</evidence>
<evidence type="ECO:0000256" key="8">
    <source>
        <dbReference type="ARBA" id="ARBA00022967"/>
    </source>
</evidence>
<proteinExistence type="inferred from homology"/>
<dbReference type="GO" id="GO:0016887">
    <property type="term" value="F:ATP hydrolysis activity"/>
    <property type="evidence" value="ECO:0007669"/>
    <property type="project" value="InterPro"/>
</dbReference>
<dbReference type="InterPro" id="IPR015856">
    <property type="entry name" value="ABC_transpr_CbiO/EcfA_su"/>
</dbReference>
<evidence type="ECO:0000256" key="7">
    <source>
        <dbReference type="ARBA" id="ARBA00022840"/>
    </source>
</evidence>
<evidence type="ECO:0000313" key="12">
    <source>
        <dbReference type="EMBL" id="EPF29032.1"/>
    </source>
</evidence>
<keyword evidence="9" id="KW-0472">Membrane</keyword>
<keyword evidence="6" id="KW-0547">Nucleotide-binding</keyword>
<evidence type="ECO:0000256" key="9">
    <source>
        <dbReference type="ARBA" id="ARBA00023136"/>
    </source>
</evidence>
<keyword evidence="8" id="KW-1278">Translocase</keyword>
<dbReference type="PROSITE" id="PS50893">
    <property type="entry name" value="ABC_TRANSPORTER_2"/>
    <property type="match status" value="2"/>
</dbReference>
<dbReference type="Proteomes" id="UP000014634">
    <property type="component" value="Unassembled WGS sequence"/>
</dbReference>
<comment type="similarity">
    <text evidence="2">Belongs to the ABC transporter superfamily.</text>
</comment>
<feature type="domain" description="ABC transporter" evidence="11">
    <location>
        <begin position="262"/>
        <end position="482"/>
    </location>
</feature>
<evidence type="ECO:0000256" key="6">
    <source>
        <dbReference type="ARBA" id="ARBA00022741"/>
    </source>
</evidence>
<dbReference type="SMART" id="SM00382">
    <property type="entry name" value="AAA"/>
    <property type="match status" value="2"/>
</dbReference>
<keyword evidence="5" id="KW-0677">Repeat</keyword>
<comment type="subcellular location">
    <subcellularLocation>
        <location evidence="1">Cell membrane</location>
        <topology evidence="1">Peripheral membrane protein</topology>
    </subcellularLocation>
</comment>
<evidence type="ECO:0000256" key="1">
    <source>
        <dbReference type="ARBA" id="ARBA00004202"/>
    </source>
</evidence>
<keyword evidence="4" id="KW-1003">Cell membrane</keyword>
<evidence type="ECO:0000256" key="2">
    <source>
        <dbReference type="ARBA" id="ARBA00005417"/>
    </source>
</evidence>
<evidence type="ECO:0000256" key="10">
    <source>
        <dbReference type="ARBA" id="ARBA00025157"/>
    </source>
</evidence>
<gene>
    <name evidence="12" type="ORF">HMPREF9195_01277</name>
</gene>
<dbReference type="GO" id="GO:0005524">
    <property type="term" value="F:ATP binding"/>
    <property type="evidence" value="ECO:0007669"/>
    <property type="project" value="UniProtKB-KW"/>
</dbReference>
<organism evidence="12 13">
    <name type="scientific">Treponema medium ATCC 700293</name>
    <dbReference type="NCBI Taxonomy" id="1125700"/>
    <lineage>
        <taxon>Bacteria</taxon>
        <taxon>Pseudomonadati</taxon>
        <taxon>Spirochaetota</taxon>
        <taxon>Spirochaetia</taxon>
        <taxon>Spirochaetales</taxon>
        <taxon>Treponemataceae</taxon>
        <taxon>Treponema</taxon>
    </lineage>
</organism>
<dbReference type="GO" id="GO:0043190">
    <property type="term" value="C:ATP-binding cassette (ABC) transporter complex"/>
    <property type="evidence" value="ECO:0007669"/>
    <property type="project" value="TreeGrafter"/>
</dbReference>
<reference evidence="12 13" key="1">
    <citation type="submission" date="2013-04" db="EMBL/GenBank/DDBJ databases">
        <title>The Genome Sequence of Treponema medium ATCC 700293.</title>
        <authorList>
            <consortium name="The Broad Institute Genomics Platform"/>
            <person name="Earl A."/>
            <person name="Ward D."/>
            <person name="Feldgarden M."/>
            <person name="Gevers D."/>
            <person name="Leonetti C."/>
            <person name="Blanton J.M."/>
            <person name="Dewhirst F.E."/>
            <person name="Izard J."/>
            <person name="Walker B."/>
            <person name="Young S."/>
            <person name="Zeng Q."/>
            <person name="Gargeya S."/>
            <person name="Fitzgerald M."/>
            <person name="Haas B."/>
            <person name="Abouelleil A."/>
            <person name="Allen A.W."/>
            <person name="Alvarado L."/>
            <person name="Arachchi H.M."/>
            <person name="Berlin A.M."/>
            <person name="Chapman S.B."/>
            <person name="Gainer-Dewar J."/>
            <person name="Goldberg J."/>
            <person name="Griggs A."/>
            <person name="Gujja S."/>
            <person name="Hansen M."/>
            <person name="Howarth C."/>
            <person name="Imamovic A."/>
            <person name="Ireland A."/>
            <person name="Larimer J."/>
            <person name="McCowan C."/>
            <person name="Murphy C."/>
            <person name="Pearson M."/>
            <person name="Poon T.W."/>
            <person name="Priest M."/>
            <person name="Roberts A."/>
            <person name="Saif S."/>
            <person name="Shea T."/>
            <person name="Sisk P."/>
            <person name="Sykes S."/>
            <person name="Wortman J."/>
            <person name="Nusbaum C."/>
            <person name="Birren B."/>
        </authorList>
    </citation>
    <scope>NUCLEOTIDE SEQUENCE [LARGE SCALE GENOMIC DNA]</scope>
    <source>
        <strain evidence="12 13">ATCC 700293</strain>
    </source>
</reference>
<dbReference type="AlphaFoldDB" id="A0AA87NSA4"/>
<sequence>MITLDHIYYSYPQSSKENLDDITMEIQDGEAVALIGLSGCGKTTITRILNGLAYTFFSDKMEGSISLNGIDPIKKELYEIGRMIGSIFQNPKSQFFAEVVEDEIAFGLENYGIERTEIVKRITDSLRMINGETLRTRNLFQLSSGERQKVAIASINALDPPVYVFDEPSANLDMASVEALKRLMALLKKKGKTLIVSEHRIYYLKDIIDRYYYIEDGKIIRCYTKEIFEHSPVEFFRQQGLRLYSLDRIEPHGKTISGTRCLTIDNISFSYNRQSLLENLSYCFISGTIYGIIGGNGAGKSTFAKVLSGLLREKHGSISSCGKDSCNDIKLNCRTRRRTIYYLSNNLDSNLFEVSAAEELRLNAPAADTAEILKDYCLDTAADAHPQILSGGQKQRLAIAAASLLKRDAYIFDEPTSGLDGKNMRLIADKMRELQAQDKIVIVISHDYEFLMEICSIVLHLNGNSFTEYIAASDKDKILKILQQE</sequence>
<evidence type="ECO:0000259" key="11">
    <source>
        <dbReference type="PROSITE" id="PS50893"/>
    </source>
</evidence>
<dbReference type="InterPro" id="IPR050095">
    <property type="entry name" value="ECF_ABC_transporter_ATP-bd"/>
</dbReference>
<dbReference type="SUPFAM" id="SSF52540">
    <property type="entry name" value="P-loop containing nucleoside triphosphate hydrolases"/>
    <property type="match status" value="2"/>
</dbReference>
<name>A0AA87NSA4_TREMD</name>
<comment type="function">
    <text evidence="10">Probably part of an ABC transporter complex. Responsible for energy coupling to the transport system.</text>
</comment>